<evidence type="ECO:0000313" key="3">
    <source>
        <dbReference type="EMBL" id="RKQ96140.1"/>
    </source>
</evidence>
<dbReference type="InterPro" id="IPR001387">
    <property type="entry name" value="Cro/C1-type_HTH"/>
</dbReference>
<dbReference type="SUPFAM" id="SSF55785">
    <property type="entry name" value="PYP-like sensor domain (PAS domain)"/>
    <property type="match status" value="1"/>
</dbReference>
<dbReference type="InterPro" id="IPR035965">
    <property type="entry name" value="PAS-like_dom_sf"/>
</dbReference>
<feature type="domain" description="PAS" evidence="1">
    <location>
        <begin position="91"/>
        <end position="146"/>
    </location>
</feature>
<feature type="domain" description="HTH cro/C1-type" evidence="2">
    <location>
        <begin position="20"/>
        <end position="55"/>
    </location>
</feature>
<dbReference type="PROSITE" id="PS50943">
    <property type="entry name" value="HTH_CROC1"/>
    <property type="match status" value="1"/>
</dbReference>
<proteinExistence type="predicted"/>
<dbReference type="SUPFAM" id="SSF47413">
    <property type="entry name" value="lambda repressor-like DNA-binding domains"/>
    <property type="match status" value="1"/>
</dbReference>
<reference evidence="3 4" key="1">
    <citation type="submission" date="2018-10" db="EMBL/GenBank/DDBJ databases">
        <title>Genomic Encyclopedia of Type Strains, Phase IV (KMG-IV): sequencing the most valuable type-strain genomes for metagenomic binning, comparative biology and taxonomic classification.</title>
        <authorList>
            <person name="Goeker M."/>
        </authorList>
    </citation>
    <scope>NUCLEOTIDE SEQUENCE [LARGE SCALE GENOMIC DNA]</scope>
    <source>
        <strain evidence="3 4">DSM 4734</strain>
    </source>
</reference>
<dbReference type="Gene3D" id="1.10.260.40">
    <property type="entry name" value="lambda repressor-like DNA-binding domains"/>
    <property type="match status" value="1"/>
</dbReference>
<gene>
    <name evidence="3" type="ORF">C7435_2392</name>
</gene>
<dbReference type="InterPro" id="IPR010982">
    <property type="entry name" value="Lambda_DNA-bd_dom_sf"/>
</dbReference>
<dbReference type="EMBL" id="RBIM01000005">
    <property type="protein sequence ID" value="RKQ96140.1"/>
    <property type="molecule type" value="Genomic_DNA"/>
</dbReference>
<comment type="caution">
    <text evidence="3">The sequence shown here is derived from an EMBL/GenBank/DDBJ whole genome shotgun (WGS) entry which is preliminary data.</text>
</comment>
<evidence type="ECO:0000259" key="1">
    <source>
        <dbReference type="PROSITE" id="PS50112"/>
    </source>
</evidence>
<dbReference type="AlphaFoldDB" id="A0A495D546"/>
<accession>A0A495D546</accession>
<protein>
    <submittedName>
        <fullName evidence="3">Xre family transcriptional regulator</fullName>
    </submittedName>
</protein>
<dbReference type="SMART" id="SM00530">
    <property type="entry name" value="HTH_XRE"/>
    <property type="match status" value="1"/>
</dbReference>
<dbReference type="Pfam" id="PF01381">
    <property type="entry name" value="HTH_3"/>
    <property type="match status" value="1"/>
</dbReference>
<dbReference type="GO" id="GO:0003677">
    <property type="term" value="F:DNA binding"/>
    <property type="evidence" value="ECO:0007669"/>
    <property type="project" value="InterPro"/>
</dbReference>
<evidence type="ECO:0000259" key="2">
    <source>
        <dbReference type="PROSITE" id="PS50943"/>
    </source>
</evidence>
<dbReference type="InterPro" id="IPR000014">
    <property type="entry name" value="PAS"/>
</dbReference>
<dbReference type="OrthoDB" id="123556at2"/>
<dbReference type="Proteomes" id="UP000273675">
    <property type="component" value="Unassembled WGS sequence"/>
</dbReference>
<organism evidence="3 4">
    <name type="scientific">Maricaulis maris</name>
    <dbReference type="NCBI Taxonomy" id="74318"/>
    <lineage>
        <taxon>Bacteria</taxon>
        <taxon>Pseudomonadati</taxon>
        <taxon>Pseudomonadota</taxon>
        <taxon>Alphaproteobacteria</taxon>
        <taxon>Maricaulales</taxon>
        <taxon>Maricaulaceae</taxon>
        <taxon>Maricaulis</taxon>
    </lineage>
</organism>
<dbReference type="PROSITE" id="PS50112">
    <property type="entry name" value="PAS"/>
    <property type="match status" value="1"/>
</dbReference>
<dbReference type="CDD" id="cd00093">
    <property type="entry name" value="HTH_XRE"/>
    <property type="match status" value="1"/>
</dbReference>
<sequence length="214" mass="23965">MVQDIKLSMTSSKVNWPSVIRNFRMSKRLKQAALAADLGVTQAMISRWENGDSEPPERIKRRMAELVQDAFVIAPAPTWVDLVSLNPSIEFVTDSMGMIKAISLGALDLFGIKRNEIEGRNIRNFLGGDFSAALEQLRAEGMFQNNLAFAQSIGTLEVNVSAGMQSLLCDFIHWPRISEARTVYCIHSGATLDEKRYAARLEERGDKVVVRRTF</sequence>
<name>A0A495D546_9PROT</name>
<evidence type="ECO:0000313" key="4">
    <source>
        <dbReference type="Proteomes" id="UP000273675"/>
    </source>
</evidence>
<dbReference type="RefSeq" id="WP_075191587.1">
    <property type="nucleotide sequence ID" value="NZ_RBIM01000005.1"/>
</dbReference>